<organism evidence="1 2">
    <name type="scientific">Pararge aegeria aegeria</name>
    <dbReference type="NCBI Taxonomy" id="348720"/>
    <lineage>
        <taxon>Eukaryota</taxon>
        <taxon>Metazoa</taxon>
        <taxon>Ecdysozoa</taxon>
        <taxon>Arthropoda</taxon>
        <taxon>Hexapoda</taxon>
        <taxon>Insecta</taxon>
        <taxon>Pterygota</taxon>
        <taxon>Neoptera</taxon>
        <taxon>Endopterygota</taxon>
        <taxon>Lepidoptera</taxon>
        <taxon>Glossata</taxon>
        <taxon>Ditrysia</taxon>
        <taxon>Papilionoidea</taxon>
        <taxon>Nymphalidae</taxon>
        <taxon>Satyrinae</taxon>
        <taxon>Satyrini</taxon>
        <taxon>Parargina</taxon>
        <taxon>Pararge</taxon>
    </lineage>
</organism>
<gene>
    <name evidence="1" type="primary">jg6992</name>
    <name evidence="1" type="ORF">PAEG_LOCUS24045</name>
</gene>
<keyword evidence="2" id="KW-1185">Reference proteome</keyword>
<dbReference type="Proteomes" id="UP000838756">
    <property type="component" value="Unassembled WGS sequence"/>
</dbReference>
<protein>
    <submittedName>
        <fullName evidence="1">Jg6992 protein</fullName>
    </submittedName>
</protein>
<comment type="caution">
    <text evidence="1">The sequence shown here is derived from an EMBL/GenBank/DDBJ whole genome shotgun (WGS) entry which is preliminary data.</text>
</comment>
<dbReference type="EMBL" id="CAKXAJ010026208">
    <property type="protein sequence ID" value="CAH2261922.1"/>
    <property type="molecule type" value="Genomic_DNA"/>
</dbReference>
<evidence type="ECO:0000313" key="1">
    <source>
        <dbReference type="EMBL" id="CAH2261922.1"/>
    </source>
</evidence>
<sequence length="102" mass="11352">MEAGMPFQILAVRIRNEDTKRFKASIVYQPRRDADPYGGSMVKSTACLLACLEMELCQESLSITEKGERGKRIGVGCKPTPDVVRSRGPADEIRRCAEDCMI</sequence>
<reference evidence="1" key="1">
    <citation type="submission" date="2022-03" db="EMBL/GenBank/DDBJ databases">
        <authorList>
            <person name="Lindestad O."/>
        </authorList>
    </citation>
    <scope>NUCLEOTIDE SEQUENCE</scope>
</reference>
<dbReference type="OrthoDB" id="6765072at2759"/>
<accession>A0A8S4SGE0</accession>
<proteinExistence type="predicted"/>
<dbReference type="AlphaFoldDB" id="A0A8S4SGE0"/>
<name>A0A8S4SGE0_9NEOP</name>
<evidence type="ECO:0000313" key="2">
    <source>
        <dbReference type="Proteomes" id="UP000838756"/>
    </source>
</evidence>